<reference evidence="4 5" key="1">
    <citation type="submission" date="2019-09" db="EMBL/GenBank/DDBJ databases">
        <title>Nitrincola iocasae sp. nov., a bacterium isolated from the sediment collected at a cold seep field in South China Sea.</title>
        <authorList>
            <person name="Zhang H."/>
            <person name="Wang H."/>
            <person name="Li C."/>
        </authorList>
    </citation>
    <scope>NUCLEOTIDE SEQUENCE [LARGE SCALE GENOMIC DNA]</scope>
    <source>
        <strain evidence="4 5">KXZD1103</strain>
    </source>
</reference>
<dbReference type="SUPFAM" id="SSF48403">
    <property type="entry name" value="Ankyrin repeat"/>
    <property type="match status" value="1"/>
</dbReference>
<dbReference type="InterPro" id="IPR050776">
    <property type="entry name" value="Ank_Repeat/CDKN_Inhibitor"/>
</dbReference>
<dbReference type="InterPro" id="IPR036770">
    <property type="entry name" value="Ankyrin_rpt-contain_sf"/>
</dbReference>
<evidence type="ECO:0000256" key="1">
    <source>
        <dbReference type="ARBA" id="ARBA00022737"/>
    </source>
</evidence>
<evidence type="ECO:0000313" key="5">
    <source>
        <dbReference type="Proteomes" id="UP000325606"/>
    </source>
</evidence>
<dbReference type="Gene3D" id="1.25.40.20">
    <property type="entry name" value="Ankyrin repeat-containing domain"/>
    <property type="match status" value="1"/>
</dbReference>
<sequence length="273" mass="30152">MTGDIQQRTFWTLMSLGLIILLTGCLQVGTAMNNKQFPADQYFDEPMVAFLNAVKRNDRQQAQSVRDQGLDLNINGREGITPLMWIIMQWDLQATELMLQLGADPNFPVKYSNRLVGVTYSQPLAIIAGGNNTALLKLLLQYGADPNSTNATNQRPLFKAISQDNWEHFEILLAAGADMDAVDNSGANAALHAVYVSRYAFALELIQRGSAPNLISSTGGSIATNLYKVESDSRMQFGPLLEQIKALLIEKGIPYPPPTPAEQREIRARLQTQ</sequence>
<dbReference type="Proteomes" id="UP000325606">
    <property type="component" value="Chromosome"/>
</dbReference>
<organism evidence="4 5">
    <name type="scientific">Nitrincola iocasae</name>
    <dbReference type="NCBI Taxonomy" id="2614693"/>
    <lineage>
        <taxon>Bacteria</taxon>
        <taxon>Pseudomonadati</taxon>
        <taxon>Pseudomonadota</taxon>
        <taxon>Gammaproteobacteria</taxon>
        <taxon>Oceanospirillales</taxon>
        <taxon>Oceanospirillaceae</taxon>
        <taxon>Nitrincola</taxon>
    </lineage>
</organism>
<proteinExistence type="predicted"/>
<dbReference type="Pfam" id="PF12796">
    <property type="entry name" value="Ank_2"/>
    <property type="match status" value="1"/>
</dbReference>
<protein>
    <submittedName>
        <fullName evidence="4">Ankyrin repeat domain-containing protein</fullName>
    </submittedName>
</protein>
<dbReference type="EMBL" id="CP044222">
    <property type="protein sequence ID" value="QEW05724.1"/>
    <property type="molecule type" value="Genomic_DNA"/>
</dbReference>
<dbReference type="SMART" id="SM00248">
    <property type="entry name" value="ANK"/>
    <property type="match status" value="4"/>
</dbReference>
<dbReference type="PROSITE" id="PS50088">
    <property type="entry name" value="ANK_REPEAT"/>
    <property type="match status" value="1"/>
</dbReference>
<evidence type="ECO:0000256" key="3">
    <source>
        <dbReference type="PROSITE-ProRule" id="PRU00023"/>
    </source>
</evidence>
<dbReference type="PANTHER" id="PTHR24201">
    <property type="entry name" value="ANK_REP_REGION DOMAIN-CONTAINING PROTEIN"/>
    <property type="match status" value="1"/>
</dbReference>
<evidence type="ECO:0000256" key="2">
    <source>
        <dbReference type="ARBA" id="ARBA00023043"/>
    </source>
</evidence>
<keyword evidence="5" id="KW-1185">Reference proteome</keyword>
<keyword evidence="1" id="KW-0677">Repeat</keyword>
<gene>
    <name evidence="4" type="ORF">F5I99_04050</name>
</gene>
<feature type="repeat" description="ANK" evidence="3">
    <location>
        <begin position="152"/>
        <end position="184"/>
    </location>
</feature>
<accession>A0A5J6LAQ8</accession>
<evidence type="ECO:0000313" key="4">
    <source>
        <dbReference type="EMBL" id="QEW05724.1"/>
    </source>
</evidence>
<dbReference type="KEGG" id="nik:F5I99_04050"/>
<name>A0A5J6LAQ8_9GAMM</name>
<dbReference type="AlphaFoldDB" id="A0A5J6LAQ8"/>
<dbReference type="InterPro" id="IPR002110">
    <property type="entry name" value="Ankyrin_rpt"/>
</dbReference>
<keyword evidence="2 3" id="KW-0040">ANK repeat</keyword>